<protein>
    <submittedName>
        <fullName evidence="1">ATPase</fullName>
    </submittedName>
</protein>
<dbReference type="EMBL" id="CP058316">
    <property type="protein sequence ID" value="QLD13032.1"/>
    <property type="molecule type" value="Genomic_DNA"/>
</dbReference>
<proteinExistence type="predicted"/>
<reference evidence="1 2" key="1">
    <citation type="submission" date="2020-06" db="EMBL/GenBank/DDBJ databases">
        <authorList>
            <person name="Jo H."/>
        </authorList>
    </citation>
    <scope>NUCLEOTIDE SEQUENCE [LARGE SCALE GENOMIC DNA]</scope>
    <source>
        <strain evidence="1 2">I46</strain>
    </source>
</reference>
<gene>
    <name evidence="1" type="ORF">HW566_15350</name>
</gene>
<dbReference type="Proteomes" id="UP000509638">
    <property type="component" value="Chromosome"/>
</dbReference>
<dbReference type="AlphaFoldDB" id="A0A7D5EWY6"/>
<accession>A0A7D5EWY6</accession>
<name>A0A7D5EWY6_9MICO</name>
<organism evidence="1 2">
    <name type="scientific">Microbacterium oleivorans</name>
    <dbReference type="NCBI Taxonomy" id="273677"/>
    <lineage>
        <taxon>Bacteria</taxon>
        <taxon>Bacillati</taxon>
        <taxon>Actinomycetota</taxon>
        <taxon>Actinomycetes</taxon>
        <taxon>Micrococcales</taxon>
        <taxon>Microbacteriaceae</taxon>
        <taxon>Microbacterium</taxon>
    </lineage>
</organism>
<evidence type="ECO:0000313" key="1">
    <source>
        <dbReference type="EMBL" id="QLD13032.1"/>
    </source>
</evidence>
<sequence>MDAMRNALWFVLGVAGGFVAAHVINKDPRGHEMLAEVDARISEFTDRIGDAYRDQEARIEGLAADVKDAASDALGPIGQAAAQAVGAAEATASEAIEAVKDAVDAADTTDDKPSA</sequence>
<evidence type="ECO:0000313" key="2">
    <source>
        <dbReference type="Proteomes" id="UP000509638"/>
    </source>
</evidence>